<reference evidence="2" key="2">
    <citation type="submission" date="2023-06" db="EMBL/GenBank/DDBJ databases">
        <authorList>
            <person name="Ma L."/>
            <person name="Liu K.-W."/>
            <person name="Li Z."/>
            <person name="Hsiao Y.-Y."/>
            <person name="Qi Y."/>
            <person name="Fu T."/>
            <person name="Tang G."/>
            <person name="Zhang D."/>
            <person name="Sun W.-H."/>
            <person name="Liu D.-K."/>
            <person name="Li Y."/>
            <person name="Chen G.-Z."/>
            <person name="Liu X.-D."/>
            <person name="Liao X.-Y."/>
            <person name="Jiang Y.-T."/>
            <person name="Yu X."/>
            <person name="Hao Y."/>
            <person name="Huang J."/>
            <person name="Zhao X.-W."/>
            <person name="Ke S."/>
            <person name="Chen Y.-Y."/>
            <person name="Wu W.-L."/>
            <person name="Hsu J.-L."/>
            <person name="Lin Y.-F."/>
            <person name="Huang M.-D."/>
            <person name="Li C.-Y."/>
            <person name="Huang L."/>
            <person name="Wang Z.-W."/>
            <person name="Zhao X."/>
            <person name="Zhong W.-Y."/>
            <person name="Peng D.-H."/>
            <person name="Ahmad S."/>
            <person name="Lan S."/>
            <person name="Zhang J.-S."/>
            <person name="Tsai W.-C."/>
            <person name="Van De Peer Y."/>
            <person name="Liu Z.-J."/>
        </authorList>
    </citation>
    <scope>NUCLEOTIDE SEQUENCE</scope>
    <source>
        <strain evidence="2">SCP</strain>
        <tissue evidence="2">Leaves</tissue>
    </source>
</reference>
<organism evidence="2 3">
    <name type="scientific">Acorus gramineus</name>
    <name type="common">Dwarf sweet flag</name>
    <dbReference type="NCBI Taxonomy" id="55184"/>
    <lineage>
        <taxon>Eukaryota</taxon>
        <taxon>Viridiplantae</taxon>
        <taxon>Streptophyta</taxon>
        <taxon>Embryophyta</taxon>
        <taxon>Tracheophyta</taxon>
        <taxon>Spermatophyta</taxon>
        <taxon>Magnoliopsida</taxon>
        <taxon>Liliopsida</taxon>
        <taxon>Acoraceae</taxon>
        <taxon>Acorus</taxon>
    </lineage>
</organism>
<feature type="region of interest" description="Disordered" evidence="1">
    <location>
        <begin position="1"/>
        <end position="23"/>
    </location>
</feature>
<feature type="region of interest" description="Disordered" evidence="1">
    <location>
        <begin position="80"/>
        <end position="117"/>
    </location>
</feature>
<reference evidence="2" key="1">
    <citation type="journal article" date="2023" name="Nat. Commun.">
        <title>Diploid and tetraploid genomes of Acorus and the evolution of monocots.</title>
        <authorList>
            <person name="Ma L."/>
            <person name="Liu K.W."/>
            <person name="Li Z."/>
            <person name="Hsiao Y.Y."/>
            <person name="Qi Y."/>
            <person name="Fu T."/>
            <person name="Tang G.D."/>
            <person name="Zhang D."/>
            <person name="Sun W.H."/>
            <person name="Liu D.K."/>
            <person name="Li Y."/>
            <person name="Chen G.Z."/>
            <person name="Liu X.D."/>
            <person name="Liao X.Y."/>
            <person name="Jiang Y.T."/>
            <person name="Yu X."/>
            <person name="Hao Y."/>
            <person name="Huang J."/>
            <person name="Zhao X.W."/>
            <person name="Ke S."/>
            <person name="Chen Y.Y."/>
            <person name="Wu W.L."/>
            <person name="Hsu J.L."/>
            <person name="Lin Y.F."/>
            <person name="Huang M.D."/>
            <person name="Li C.Y."/>
            <person name="Huang L."/>
            <person name="Wang Z.W."/>
            <person name="Zhao X."/>
            <person name="Zhong W.Y."/>
            <person name="Peng D.H."/>
            <person name="Ahmad S."/>
            <person name="Lan S."/>
            <person name="Zhang J.S."/>
            <person name="Tsai W.C."/>
            <person name="Van de Peer Y."/>
            <person name="Liu Z.J."/>
        </authorList>
    </citation>
    <scope>NUCLEOTIDE SEQUENCE</scope>
    <source>
        <strain evidence="2">SCP</strain>
    </source>
</reference>
<name>A0AAV9A2J5_ACOGR</name>
<keyword evidence="3" id="KW-1185">Reference proteome</keyword>
<comment type="caution">
    <text evidence="2">The sequence shown here is derived from an EMBL/GenBank/DDBJ whole genome shotgun (WGS) entry which is preliminary data.</text>
</comment>
<sequence>MPRPTSLGHHHLALTPPPLLQQAPPPLEEVLAASEVGVSMKGGGGRGRLNRASQPRWWQMGVARVEDLTVGGRSDLRRRVFYRSPPPMSSTVKRKVRQKQVLEAEQKKKPEWTDPST</sequence>
<evidence type="ECO:0000313" key="2">
    <source>
        <dbReference type="EMBL" id="KAK1258390.1"/>
    </source>
</evidence>
<protein>
    <submittedName>
        <fullName evidence="2">Uncharacterized protein</fullName>
    </submittedName>
</protein>
<proteinExistence type="predicted"/>
<gene>
    <name evidence="2" type="ORF">QJS04_geneDACA007006</name>
</gene>
<evidence type="ECO:0000313" key="3">
    <source>
        <dbReference type="Proteomes" id="UP001179952"/>
    </source>
</evidence>
<accession>A0AAV9A2J5</accession>
<evidence type="ECO:0000256" key="1">
    <source>
        <dbReference type="SAM" id="MobiDB-lite"/>
    </source>
</evidence>
<feature type="compositionally biased region" description="Basic and acidic residues" evidence="1">
    <location>
        <begin position="100"/>
        <end position="117"/>
    </location>
</feature>
<dbReference type="AlphaFoldDB" id="A0AAV9A2J5"/>
<dbReference type="Proteomes" id="UP001179952">
    <property type="component" value="Unassembled WGS sequence"/>
</dbReference>
<dbReference type="EMBL" id="JAUJYN010000018">
    <property type="protein sequence ID" value="KAK1258390.1"/>
    <property type="molecule type" value="Genomic_DNA"/>
</dbReference>